<proteinExistence type="predicted"/>
<gene>
    <name evidence="4" type="ORF">A4D02_22640</name>
</gene>
<accession>A0ABX3P3C1</accession>
<reference evidence="4 5" key="1">
    <citation type="submission" date="2016-04" db="EMBL/GenBank/DDBJ databases">
        <authorList>
            <person name="Chen L."/>
            <person name="Zhuang W."/>
            <person name="Wang G."/>
        </authorList>
    </citation>
    <scope>NUCLEOTIDE SEQUENCE [LARGE SCALE GENOMIC DNA]</scope>
    <source>
        <strain evidence="5">GR20</strain>
    </source>
</reference>
<comment type="caution">
    <text evidence="4">The sequence shown here is derived from an EMBL/GenBank/DDBJ whole genome shotgun (WGS) entry which is preliminary data.</text>
</comment>
<dbReference type="InterPro" id="IPR006860">
    <property type="entry name" value="FecR"/>
</dbReference>
<dbReference type="Pfam" id="PF16344">
    <property type="entry name" value="FecR_C"/>
    <property type="match status" value="1"/>
</dbReference>
<evidence type="ECO:0000256" key="1">
    <source>
        <dbReference type="SAM" id="Phobius"/>
    </source>
</evidence>
<dbReference type="Proteomes" id="UP000192277">
    <property type="component" value="Unassembled WGS sequence"/>
</dbReference>
<organism evidence="4 5">
    <name type="scientific">Niastella koreensis</name>
    <dbReference type="NCBI Taxonomy" id="354356"/>
    <lineage>
        <taxon>Bacteria</taxon>
        <taxon>Pseudomonadati</taxon>
        <taxon>Bacteroidota</taxon>
        <taxon>Chitinophagia</taxon>
        <taxon>Chitinophagales</taxon>
        <taxon>Chitinophagaceae</taxon>
        <taxon>Niastella</taxon>
    </lineage>
</organism>
<dbReference type="Gene3D" id="3.55.50.30">
    <property type="match status" value="1"/>
</dbReference>
<evidence type="ECO:0000259" key="2">
    <source>
        <dbReference type="Pfam" id="PF04773"/>
    </source>
</evidence>
<dbReference type="PANTHER" id="PTHR30273:SF2">
    <property type="entry name" value="PROTEIN FECR"/>
    <property type="match status" value="1"/>
</dbReference>
<evidence type="ECO:0008006" key="6">
    <source>
        <dbReference type="Google" id="ProtNLM"/>
    </source>
</evidence>
<keyword evidence="5" id="KW-1185">Reference proteome</keyword>
<evidence type="ECO:0000313" key="5">
    <source>
        <dbReference type="Proteomes" id="UP000192277"/>
    </source>
</evidence>
<evidence type="ECO:0000259" key="3">
    <source>
        <dbReference type="Pfam" id="PF16344"/>
    </source>
</evidence>
<name>A0ABX3P3C1_9BACT</name>
<evidence type="ECO:0000313" key="4">
    <source>
        <dbReference type="EMBL" id="OQP53196.1"/>
    </source>
</evidence>
<dbReference type="PANTHER" id="PTHR30273">
    <property type="entry name" value="PERIPLASMIC SIGNAL SENSOR AND SIGMA FACTOR ACTIVATOR FECR-RELATED"/>
    <property type="match status" value="1"/>
</dbReference>
<protein>
    <recommendedName>
        <fullName evidence="6">Anti-FecI sigma factor, FecR</fullName>
    </recommendedName>
</protein>
<keyword evidence="1" id="KW-1133">Transmembrane helix</keyword>
<feature type="domain" description="FecR protein" evidence="2">
    <location>
        <begin position="114"/>
        <end position="205"/>
    </location>
</feature>
<keyword evidence="1" id="KW-0812">Transmembrane</keyword>
<dbReference type="Pfam" id="PF04773">
    <property type="entry name" value="FecR"/>
    <property type="match status" value="1"/>
</dbReference>
<sequence length="335" mass="37686">MNREALLQLIDRFLAGKTSAEEEQLLHNYFNSFQQSSAWDEEQLGSRDAMEQKLRSRLRESIGNNSTDKKGRLFRFSKQQLLAAATIVVLLGGYLLWNQLSSLLHRPASMQQAITGLQERKQVQLADGTVIWLEPGSSLHYPAQFNDSTREINFTGEAFFDVAKNPAKPFIIHTGTIRTRVLGTSFTVKAYTPVSQEVTVVTGRVMVQADSKTKTNIQPLTVTPNQQASWNNQRRQLEKKDLPSTLYYAQRRYGKFIYQGETVSAVLDDIRHQYNVQIQYDAAIGSCTFYGDFDLKQPVGNVLSTLAAALNTTLIKEQEQNSYRLTGGGCNSTSK</sequence>
<dbReference type="PIRSF" id="PIRSF018266">
    <property type="entry name" value="FecR"/>
    <property type="match status" value="1"/>
</dbReference>
<keyword evidence="1" id="KW-0472">Membrane</keyword>
<dbReference type="InterPro" id="IPR012373">
    <property type="entry name" value="Ferrdict_sens_TM"/>
</dbReference>
<dbReference type="Gene3D" id="2.60.120.1440">
    <property type="match status" value="1"/>
</dbReference>
<feature type="transmembrane region" description="Helical" evidence="1">
    <location>
        <begin position="80"/>
        <end position="97"/>
    </location>
</feature>
<dbReference type="InterPro" id="IPR032508">
    <property type="entry name" value="FecR_C"/>
</dbReference>
<feature type="domain" description="Protein FecR C-terminal" evidence="3">
    <location>
        <begin position="255"/>
        <end position="313"/>
    </location>
</feature>
<dbReference type="EMBL" id="LWBO01000003">
    <property type="protein sequence ID" value="OQP53196.1"/>
    <property type="molecule type" value="Genomic_DNA"/>
</dbReference>